<evidence type="ECO:0000259" key="1">
    <source>
        <dbReference type="Pfam" id="PF13349"/>
    </source>
</evidence>
<dbReference type="Gene3D" id="2.160.20.120">
    <property type="match status" value="1"/>
</dbReference>
<dbReference type="EMBL" id="JAGYPE010000008">
    <property type="protein sequence ID" value="MBS4187391.1"/>
    <property type="molecule type" value="Genomic_DNA"/>
</dbReference>
<comment type="caution">
    <text evidence="2">The sequence shown here is derived from an EMBL/GenBank/DDBJ whole genome shotgun (WGS) entry which is preliminary data.</text>
</comment>
<name>A0A942T9C6_9BACI</name>
<dbReference type="InterPro" id="IPR025164">
    <property type="entry name" value="Toastrack_DUF4097"/>
</dbReference>
<organism evidence="2">
    <name type="scientific">Neobacillus citreus</name>
    <dbReference type="NCBI Taxonomy" id="2833578"/>
    <lineage>
        <taxon>Bacteria</taxon>
        <taxon>Bacillati</taxon>
        <taxon>Bacillota</taxon>
        <taxon>Bacilli</taxon>
        <taxon>Bacillales</taxon>
        <taxon>Bacillaceae</taxon>
        <taxon>Neobacillus</taxon>
    </lineage>
</organism>
<feature type="domain" description="DUF4097" evidence="1">
    <location>
        <begin position="145"/>
        <end position="273"/>
    </location>
</feature>
<sequence>MTSTAPTGSPVPRRPRPLRTTLLVVGSVLLSLVLVLAVGQTVAAFDRTDHSRTAAVDGTVERVTVDGTSADVSVEYADVERARIVFDAGDTGLREEHSLSGGTLDVRLDRPGWGLFGFTVGFVRGASVTVQLPRSGSDAAVALDLRSTSGDVRAAGSFGDVTLTSTAGEVALSGSAHDLTLRSSAGDLSAQDVAVQGALHAKSAAGEVELDLATAPTSMTVDTSAGDQLVRLPAGDYAITAESTVGDVTNDLGDDRDADRSYRFTATAGDVTVQQR</sequence>
<accession>A0A942T9C6</accession>
<evidence type="ECO:0000313" key="2">
    <source>
        <dbReference type="EMBL" id="MBS4187391.1"/>
    </source>
</evidence>
<proteinExistence type="predicted"/>
<reference evidence="2" key="1">
    <citation type="submission" date="2021-05" db="EMBL/GenBank/DDBJ databases">
        <title>Novel Bacillus species.</title>
        <authorList>
            <person name="Liu G."/>
        </authorList>
    </citation>
    <scope>NUCLEOTIDE SEQUENCE</scope>
    <source>
        <strain evidence="2">FJAT-50051</strain>
    </source>
</reference>
<dbReference type="Pfam" id="PF13349">
    <property type="entry name" value="DUF4097"/>
    <property type="match status" value="1"/>
</dbReference>
<dbReference type="AlphaFoldDB" id="A0A942T9C6"/>
<gene>
    <name evidence="2" type="ORF">KHB02_39135</name>
</gene>
<protein>
    <submittedName>
        <fullName evidence="2">DUF4097 family beta strand repeat protein</fullName>
    </submittedName>
</protein>